<dbReference type="AlphaFoldDB" id="A0A550CEY7"/>
<dbReference type="EMBL" id="VDMD01000024">
    <property type="protein sequence ID" value="TRM59978.1"/>
    <property type="molecule type" value="Genomic_DNA"/>
</dbReference>
<comment type="caution">
    <text evidence="3">The sequence shown here is derived from an EMBL/GenBank/DDBJ whole genome shotgun (WGS) entry which is preliminary data.</text>
</comment>
<reference evidence="3 4" key="1">
    <citation type="journal article" date="2019" name="New Phytol.">
        <title>Comparative genomics reveals unique wood-decay strategies and fruiting body development in the Schizophyllaceae.</title>
        <authorList>
            <person name="Almasi E."/>
            <person name="Sahu N."/>
            <person name="Krizsan K."/>
            <person name="Balint B."/>
            <person name="Kovacs G.M."/>
            <person name="Kiss B."/>
            <person name="Cseklye J."/>
            <person name="Drula E."/>
            <person name="Henrissat B."/>
            <person name="Nagy I."/>
            <person name="Chovatia M."/>
            <person name="Adam C."/>
            <person name="LaButti K."/>
            <person name="Lipzen A."/>
            <person name="Riley R."/>
            <person name="Grigoriev I.V."/>
            <person name="Nagy L.G."/>
        </authorList>
    </citation>
    <scope>NUCLEOTIDE SEQUENCE [LARGE SCALE GENOMIC DNA]</scope>
    <source>
        <strain evidence="3 4">NL-1724</strain>
    </source>
</reference>
<evidence type="ECO:0000313" key="2">
    <source>
        <dbReference type="EMBL" id="TRM59978.1"/>
    </source>
</evidence>
<name>A0A550CEY7_9AGAR</name>
<reference evidence="3" key="2">
    <citation type="submission" date="2019-06" db="EMBL/GenBank/DDBJ databases">
        <authorList>
            <consortium name="DOE Joint Genome Institute"/>
            <person name="Ahrendt S.R."/>
            <person name="Cantor M.N."/>
            <person name="Hua S.X."/>
        </authorList>
    </citation>
    <scope>NUCLEOTIDE SEQUENCE</scope>
    <source>
        <strain evidence="3">NL-1724</strain>
    </source>
</reference>
<proteinExistence type="predicted"/>
<sequence>MAAWAASSSTRRSFSASSSSRTRCSSSRARSSSSSRSRCSRSSRSRCSAQGVQIRRVQLQGAPPLLAELAPPLPAHVCPRPPCAPLPPSARAAHPLALDAPHPLVLELRHPLAGDLPLAHATKSLGRGGGAAVAAAPAPSPTSADSAARWLPPNHPRRASTLAVGVSSPQCSRNRASVGAWLGRICPIVSGRWVCRACCRPQAVYWARWPAAGYVRRARGRLRAGSEATRGGRLRGRFRAWMPGSRGSSGLRWRSLGSAPASSARLPVWRRSYWLWRSGEW</sequence>
<feature type="region of interest" description="Disordered" evidence="1">
    <location>
        <begin position="1"/>
        <end position="51"/>
    </location>
</feature>
<dbReference type="EMBL" id="VDMD01000010">
    <property type="protein sequence ID" value="TRM63352.1"/>
    <property type="molecule type" value="Genomic_DNA"/>
</dbReference>
<evidence type="ECO:0000256" key="1">
    <source>
        <dbReference type="SAM" id="MobiDB-lite"/>
    </source>
</evidence>
<keyword evidence="4" id="KW-1185">Reference proteome</keyword>
<gene>
    <name evidence="2" type="ORF">BD626DRAFT_140083</name>
    <name evidence="3" type="ORF">BD626DRAFT_37187</name>
</gene>
<evidence type="ECO:0000313" key="4">
    <source>
        <dbReference type="Proteomes" id="UP000320762"/>
    </source>
</evidence>
<organism evidence="3 4">
    <name type="scientific">Schizophyllum amplum</name>
    <dbReference type="NCBI Taxonomy" id="97359"/>
    <lineage>
        <taxon>Eukaryota</taxon>
        <taxon>Fungi</taxon>
        <taxon>Dikarya</taxon>
        <taxon>Basidiomycota</taxon>
        <taxon>Agaricomycotina</taxon>
        <taxon>Agaricomycetes</taxon>
        <taxon>Agaricomycetidae</taxon>
        <taxon>Agaricales</taxon>
        <taxon>Schizophyllaceae</taxon>
        <taxon>Schizophyllum</taxon>
    </lineage>
</organism>
<dbReference type="Proteomes" id="UP000320762">
    <property type="component" value="Unassembled WGS sequence"/>
</dbReference>
<protein>
    <submittedName>
        <fullName evidence="3">Uncharacterized protein</fullName>
    </submittedName>
</protein>
<evidence type="ECO:0000313" key="3">
    <source>
        <dbReference type="EMBL" id="TRM63352.1"/>
    </source>
</evidence>
<accession>A0A550CEY7</accession>
<feature type="compositionally biased region" description="Low complexity" evidence="1">
    <location>
        <begin position="1"/>
        <end position="37"/>
    </location>
</feature>